<gene>
    <name evidence="1" type="ORF">NPIL_411941</name>
</gene>
<protein>
    <submittedName>
        <fullName evidence="1">Uncharacterized protein</fullName>
    </submittedName>
</protein>
<name>A0A8X6QZE1_NEPPI</name>
<evidence type="ECO:0000313" key="1">
    <source>
        <dbReference type="EMBL" id="GFU60326.1"/>
    </source>
</evidence>
<sequence length="65" mass="7521">MKPLIIRKEAMDFVTIVIIQDIRRIMGRQDFGWSCCGKFDCLFKFVKPPPIWMGRGHIHGGSLKT</sequence>
<comment type="caution">
    <text evidence="1">The sequence shown here is derived from an EMBL/GenBank/DDBJ whole genome shotgun (WGS) entry which is preliminary data.</text>
</comment>
<accession>A0A8X6QZE1</accession>
<feature type="non-terminal residue" evidence="1">
    <location>
        <position position="65"/>
    </location>
</feature>
<dbReference type="AlphaFoldDB" id="A0A8X6QZE1"/>
<dbReference type="Proteomes" id="UP000887013">
    <property type="component" value="Unassembled WGS sequence"/>
</dbReference>
<organism evidence="1 2">
    <name type="scientific">Nephila pilipes</name>
    <name type="common">Giant wood spider</name>
    <name type="synonym">Nephila maculata</name>
    <dbReference type="NCBI Taxonomy" id="299642"/>
    <lineage>
        <taxon>Eukaryota</taxon>
        <taxon>Metazoa</taxon>
        <taxon>Ecdysozoa</taxon>
        <taxon>Arthropoda</taxon>
        <taxon>Chelicerata</taxon>
        <taxon>Arachnida</taxon>
        <taxon>Araneae</taxon>
        <taxon>Araneomorphae</taxon>
        <taxon>Entelegynae</taxon>
        <taxon>Araneoidea</taxon>
        <taxon>Nephilidae</taxon>
        <taxon>Nephila</taxon>
    </lineage>
</organism>
<reference evidence="1" key="1">
    <citation type="submission" date="2020-08" db="EMBL/GenBank/DDBJ databases">
        <title>Multicomponent nature underlies the extraordinary mechanical properties of spider dragline silk.</title>
        <authorList>
            <person name="Kono N."/>
            <person name="Nakamura H."/>
            <person name="Mori M."/>
            <person name="Yoshida Y."/>
            <person name="Ohtoshi R."/>
            <person name="Malay A.D."/>
            <person name="Moran D.A.P."/>
            <person name="Tomita M."/>
            <person name="Numata K."/>
            <person name="Arakawa K."/>
        </authorList>
    </citation>
    <scope>NUCLEOTIDE SEQUENCE</scope>
</reference>
<dbReference type="EMBL" id="BMAW01040626">
    <property type="protein sequence ID" value="GFU60326.1"/>
    <property type="molecule type" value="Genomic_DNA"/>
</dbReference>
<keyword evidence="2" id="KW-1185">Reference proteome</keyword>
<proteinExistence type="predicted"/>
<evidence type="ECO:0000313" key="2">
    <source>
        <dbReference type="Proteomes" id="UP000887013"/>
    </source>
</evidence>